<sequence length="181" mass="20556">MCALWCYAITYLALTVAWANATKIEIPAFVKKMKCADCSMNKDCEVKSTGFYCPFVSDRIQIHYNRDGNISTGLGYLADCMVPHYYFYNKQSISHICCFWSPIIGCQQVRNLKAQKAPCDTCANWNWSPDRHHAGCPCQEKEEAVKRKKKKGKEGSGTKRTHFGIVPMILIHVVQQTFATN</sequence>
<evidence type="ECO:0000313" key="3">
    <source>
        <dbReference type="Proteomes" id="UP001500889"/>
    </source>
</evidence>
<feature type="signal peptide" evidence="1">
    <location>
        <begin position="1"/>
        <end position="21"/>
    </location>
</feature>
<dbReference type="Proteomes" id="UP001500889">
    <property type="component" value="Chromosome O"/>
</dbReference>
<feature type="chain" id="PRO_5043897076" description="Seminal fluid protein" evidence="1">
    <location>
        <begin position="22"/>
        <end position="181"/>
    </location>
</feature>
<protein>
    <recommendedName>
        <fullName evidence="4">Seminal fluid protein</fullName>
    </recommendedName>
</protein>
<dbReference type="AlphaFoldDB" id="A0AAU9F6A1"/>
<evidence type="ECO:0000256" key="1">
    <source>
        <dbReference type="SAM" id="SignalP"/>
    </source>
</evidence>
<name>A0AAU9F6A1_DROMD</name>
<dbReference type="EMBL" id="AP029263">
    <property type="protein sequence ID" value="BFF91745.1"/>
    <property type="molecule type" value="Genomic_DNA"/>
</dbReference>
<accession>A0AAU9F6A1</accession>
<organism evidence="2 3">
    <name type="scientific">Drosophila madeirensis</name>
    <name type="common">Fruit fly</name>
    <dbReference type="NCBI Taxonomy" id="30013"/>
    <lineage>
        <taxon>Eukaryota</taxon>
        <taxon>Metazoa</taxon>
        <taxon>Ecdysozoa</taxon>
        <taxon>Arthropoda</taxon>
        <taxon>Hexapoda</taxon>
        <taxon>Insecta</taxon>
        <taxon>Pterygota</taxon>
        <taxon>Neoptera</taxon>
        <taxon>Endopterygota</taxon>
        <taxon>Diptera</taxon>
        <taxon>Brachycera</taxon>
        <taxon>Muscomorpha</taxon>
        <taxon>Ephydroidea</taxon>
        <taxon>Drosophilidae</taxon>
        <taxon>Drosophila</taxon>
        <taxon>Sophophora</taxon>
    </lineage>
</organism>
<reference evidence="2 3" key="1">
    <citation type="submission" date="2024-02" db="EMBL/GenBank/DDBJ databases">
        <title>A chromosome-level genome assembly of Drosophila madeirensis, a fruit fly species endemic to Madeira island.</title>
        <authorList>
            <person name="Tomihara K."/>
            <person name="Llopart A."/>
            <person name="Yamamoto D."/>
        </authorList>
    </citation>
    <scope>NUCLEOTIDE SEQUENCE [LARGE SCALE GENOMIC DNA]</scope>
    <source>
        <strain evidence="2 3">RF1</strain>
    </source>
</reference>
<keyword evidence="1" id="KW-0732">Signal</keyword>
<evidence type="ECO:0008006" key="4">
    <source>
        <dbReference type="Google" id="ProtNLM"/>
    </source>
</evidence>
<keyword evidence="3" id="KW-1185">Reference proteome</keyword>
<evidence type="ECO:0000313" key="2">
    <source>
        <dbReference type="EMBL" id="BFF91745.1"/>
    </source>
</evidence>
<proteinExistence type="predicted"/>
<gene>
    <name evidence="2" type="ORF">DMAD_09962</name>
</gene>